<evidence type="ECO:0000256" key="9">
    <source>
        <dbReference type="ARBA" id="ARBA00043971"/>
    </source>
</evidence>
<dbReference type="Gene3D" id="1.10.418.50">
    <property type="entry name" value="Microtubule-binding protein MIP-T3"/>
    <property type="match status" value="1"/>
</dbReference>
<dbReference type="SUPFAM" id="SSF47473">
    <property type="entry name" value="EF-hand"/>
    <property type="match status" value="1"/>
</dbReference>
<dbReference type="InterPro" id="IPR042576">
    <property type="entry name" value="TRAF3IP1_N_sf"/>
</dbReference>
<dbReference type="InterPro" id="IPR002048">
    <property type="entry name" value="EF_hand_dom"/>
</dbReference>
<dbReference type="InterPro" id="IPR018247">
    <property type="entry name" value="EF_Hand_1_Ca_BS"/>
</dbReference>
<feature type="compositionally biased region" description="Basic and acidic residues" evidence="10">
    <location>
        <begin position="642"/>
        <end position="653"/>
    </location>
</feature>
<evidence type="ECO:0000256" key="5">
    <source>
        <dbReference type="ARBA" id="ARBA00022837"/>
    </source>
</evidence>
<dbReference type="GO" id="GO:0005930">
    <property type="term" value="C:axoneme"/>
    <property type="evidence" value="ECO:0007669"/>
    <property type="project" value="UniProtKB-SubCell"/>
</dbReference>
<dbReference type="GO" id="GO:0005509">
    <property type="term" value="F:calcium ion binding"/>
    <property type="evidence" value="ECO:0007669"/>
    <property type="project" value="InterPro"/>
</dbReference>
<keyword evidence="6" id="KW-0175">Coiled coil</keyword>
<dbReference type="GO" id="GO:0060271">
    <property type="term" value="P:cilium assembly"/>
    <property type="evidence" value="ECO:0007669"/>
    <property type="project" value="TreeGrafter"/>
</dbReference>
<keyword evidence="7" id="KW-0206">Cytoskeleton</keyword>
<dbReference type="SMART" id="SM00054">
    <property type="entry name" value="EFh"/>
    <property type="match status" value="2"/>
</dbReference>
<dbReference type="InterPro" id="IPR040468">
    <property type="entry name" value="TRAF3IP1_N"/>
</dbReference>
<dbReference type="PROSITE" id="PS00018">
    <property type="entry name" value="EF_HAND_1"/>
    <property type="match status" value="2"/>
</dbReference>
<feature type="region of interest" description="Disordered" evidence="10">
    <location>
        <begin position="308"/>
        <end position="377"/>
    </location>
</feature>
<dbReference type="EMBL" id="JASMQC010000018">
    <property type="protein sequence ID" value="KAK1938091.1"/>
    <property type="molecule type" value="Genomic_DNA"/>
</dbReference>
<feature type="domain" description="EF-hand" evidence="11">
    <location>
        <begin position="564"/>
        <end position="599"/>
    </location>
</feature>
<keyword evidence="5" id="KW-0106">Calcium</keyword>
<name>A0AAD9LJ15_9STRA</name>
<feature type="region of interest" description="Disordered" evidence="10">
    <location>
        <begin position="724"/>
        <end position="744"/>
    </location>
</feature>
<evidence type="ECO:0000256" key="10">
    <source>
        <dbReference type="SAM" id="MobiDB-lite"/>
    </source>
</evidence>
<evidence type="ECO:0000256" key="2">
    <source>
        <dbReference type="ARBA" id="ARBA00004430"/>
    </source>
</evidence>
<dbReference type="CDD" id="cd00051">
    <property type="entry name" value="EFh"/>
    <property type="match status" value="1"/>
</dbReference>
<comment type="caution">
    <text evidence="12">The sequence shown here is derived from an EMBL/GenBank/DDBJ whole genome shotgun (WGS) entry which is preliminary data.</text>
</comment>
<sequence length="794" mass="87755">MGETQHNMGDNALVERTYQALMGVVQTTAISRKVLARPPFTFLHKLLVETLGEFDLFSDQQLQFSAMVTKQAKAAFLTRAIAFVTFVMRAHSKRSHISCLLLVSPVQVLAGVSVPDTLHFLLQLCEVCRMPDREIKDAAAKEVRGKGDAHLYSSGVIFRKGLVLIQRVIRGFLKRRVRIPVSRLKDTPIHGLELSMAEGTRFLKELADGRIYNGIIRRVQKNIFVLGYEEDPEAEDKVNEIEMKIILEESQRLSAAREGYRLPHTGSERADGEISLTDLPDLTDSAHAPGFLKRVSSRDSGAMLLEAKTSKSNVLKRAQSQRQSNKDSGLFRTPSIASRKSTTRGSFALIHEFTQDKTNENNQEESAKPRVPKSSDWQNSLKKILAEGRDQLSPAASLGPEMDGDSNLQQQESPAAQKNPFDAQNMNPTHIPSLPKLGIPGTKSLAPLVKRGSMGTISTGENKPVPQKEQARSSPATQQGATASGSTLRPSPLNRSNSLINVQRAGVAPANTSGTSSSPRATTISEGIVDTAFAGTYQTSDHRTQEKQALIRDVVMRIDSYMKRKRLRVIDLFRFCDADGNGSISPEEMIDTLSQMEIQLTPDEARDFLEHIDKDGNGSIDVDEFEELVRVSRRNEAQREQLKKELNGPRKLEGTASQKNNTPMKAKTKQAILDEFKAAQEEGGEGLNANQLRSLISRLALPGINDTSIGSLVDRSAEIAAGRPGLVSSQTSPPSSSQSEAQSPNSKCIIAYHHLAKALDELEWSKKSNRFLDQSWIRQFDSQLERAIREYELL</sequence>
<accession>A0AAD9LJ15</accession>
<dbReference type="FunFam" id="1.10.418.50:FF:000002">
    <property type="entry name" value="Kinesin-like protein"/>
    <property type="match status" value="1"/>
</dbReference>
<dbReference type="GO" id="GO:0008017">
    <property type="term" value="F:microtubule binding"/>
    <property type="evidence" value="ECO:0007669"/>
    <property type="project" value="InterPro"/>
</dbReference>
<dbReference type="PANTHER" id="PTHR31363">
    <property type="entry name" value="TRAF3-INTERACTING PROTEIN 1"/>
    <property type="match status" value="1"/>
</dbReference>
<evidence type="ECO:0000256" key="3">
    <source>
        <dbReference type="ARBA" id="ARBA00022490"/>
    </source>
</evidence>
<feature type="region of interest" description="Disordered" evidence="10">
    <location>
        <begin position="259"/>
        <end position="281"/>
    </location>
</feature>
<dbReference type="GO" id="GO:0070507">
    <property type="term" value="P:regulation of microtubule cytoskeleton organization"/>
    <property type="evidence" value="ECO:0007669"/>
    <property type="project" value="TreeGrafter"/>
</dbReference>
<feature type="compositionally biased region" description="Polar residues" evidence="10">
    <location>
        <begin position="335"/>
        <end position="345"/>
    </location>
</feature>
<keyword evidence="3" id="KW-0963">Cytoplasm</keyword>
<proteinExistence type="inferred from homology"/>
<feature type="compositionally biased region" description="Low complexity" evidence="10">
    <location>
        <begin position="728"/>
        <end position="744"/>
    </location>
</feature>
<keyword evidence="13" id="KW-1185">Reference proteome</keyword>
<dbReference type="PANTHER" id="PTHR31363:SF0">
    <property type="entry name" value="TRAF3-INTERACTING PROTEIN 1"/>
    <property type="match status" value="1"/>
</dbReference>
<dbReference type="Pfam" id="PF13499">
    <property type="entry name" value="EF-hand_7"/>
    <property type="match status" value="1"/>
</dbReference>
<comment type="similarity">
    <text evidence="9">Belongs to the TRAF3IP1 family.</text>
</comment>
<comment type="subcellular location">
    <subcellularLocation>
        <location evidence="2">Cytoplasm</location>
        <location evidence="2">Cytoskeleton</location>
        <location evidence="2">Cilium axoneme</location>
    </subcellularLocation>
    <subcellularLocation>
        <location evidence="1">Cytoplasm</location>
        <location evidence="1">Cytoskeleton</location>
        <location evidence="1">Cilium basal body</location>
    </subcellularLocation>
</comment>
<evidence type="ECO:0000256" key="7">
    <source>
        <dbReference type="ARBA" id="ARBA00023212"/>
    </source>
</evidence>
<evidence type="ECO:0000256" key="1">
    <source>
        <dbReference type="ARBA" id="ARBA00004120"/>
    </source>
</evidence>
<organism evidence="12 13">
    <name type="scientific">Phytophthora citrophthora</name>
    <dbReference type="NCBI Taxonomy" id="4793"/>
    <lineage>
        <taxon>Eukaryota</taxon>
        <taxon>Sar</taxon>
        <taxon>Stramenopiles</taxon>
        <taxon>Oomycota</taxon>
        <taxon>Peronosporomycetes</taxon>
        <taxon>Peronosporales</taxon>
        <taxon>Peronosporaceae</taxon>
        <taxon>Phytophthora</taxon>
    </lineage>
</organism>
<dbReference type="AlphaFoldDB" id="A0AAD9LJ15"/>
<dbReference type="Proteomes" id="UP001259832">
    <property type="component" value="Unassembled WGS sequence"/>
</dbReference>
<dbReference type="GO" id="GO:0036064">
    <property type="term" value="C:ciliary basal body"/>
    <property type="evidence" value="ECO:0007669"/>
    <property type="project" value="TreeGrafter"/>
</dbReference>
<dbReference type="Gene3D" id="1.10.238.10">
    <property type="entry name" value="EF-hand"/>
    <property type="match status" value="1"/>
</dbReference>
<dbReference type="InterPro" id="IPR011992">
    <property type="entry name" value="EF-hand-dom_pair"/>
</dbReference>
<keyword evidence="8" id="KW-0966">Cell projection</keyword>
<dbReference type="GO" id="GO:0030992">
    <property type="term" value="C:intraciliary transport particle B"/>
    <property type="evidence" value="ECO:0007669"/>
    <property type="project" value="TreeGrafter"/>
</dbReference>
<evidence type="ECO:0000259" key="11">
    <source>
        <dbReference type="PROSITE" id="PS50222"/>
    </source>
</evidence>
<evidence type="ECO:0000256" key="8">
    <source>
        <dbReference type="ARBA" id="ARBA00023273"/>
    </source>
</evidence>
<feature type="region of interest" description="Disordered" evidence="10">
    <location>
        <begin position="642"/>
        <end position="665"/>
    </location>
</feature>
<feature type="compositionally biased region" description="Polar residues" evidence="10">
    <location>
        <begin position="406"/>
        <end position="430"/>
    </location>
</feature>
<evidence type="ECO:0000313" key="13">
    <source>
        <dbReference type="Proteomes" id="UP001259832"/>
    </source>
</evidence>
<gene>
    <name evidence="12" type="ORF">P3T76_009241</name>
</gene>
<feature type="compositionally biased region" description="Polar residues" evidence="10">
    <location>
        <begin position="310"/>
        <end position="327"/>
    </location>
</feature>
<evidence type="ECO:0000313" key="12">
    <source>
        <dbReference type="EMBL" id="KAK1938091.1"/>
    </source>
</evidence>
<keyword evidence="4" id="KW-0970">Cilium biogenesis/degradation</keyword>
<dbReference type="GO" id="GO:0042073">
    <property type="term" value="P:intraciliary transport"/>
    <property type="evidence" value="ECO:0007669"/>
    <property type="project" value="TreeGrafter"/>
</dbReference>
<evidence type="ECO:0000256" key="6">
    <source>
        <dbReference type="ARBA" id="ARBA00023054"/>
    </source>
</evidence>
<reference evidence="12" key="1">
    <citation type="submission" date="2023-08" db="EMBL/GenBank/DDBJ databases">
        <title>Reference Genome Resource for the Citrus Pathogen Phytophthora citrophthora.</title>
        <authorList>
            <person name="Moller H."/>
            <person name="Coetzee B."/>
            <person name="Rose L.J."/>
            <person name="Van Niekerk J.M."/>
        </authorList>
    </citation>
    <scope>NUCLEOTIDE SEQUENCE</scope>
    <source>
        <strain evidence="12">STE-U-9442</strain>
    </source>
</reference>
<protein>
    <submittedName>
        <fullName evidence="12">TRAF3-interacting protein 1</fullName>
    </submittedName>
</protein>
<dbReference type="Pfam" id="PF10243">
    <property type="entry name" value="MIP-T3"/>
    <property type="match status" value="1"/>
</dbReference>
<feature type="compositionally biased region" description="Polar residues" evidence="10">
    <location>
        <begin position="472"/>
        <end position="495"/>
    </location>
</feature>
<feature type="compositionally biased region" description="Basic and acidic residues" evidence="10">
    <location>
        <begin position="259"/>
        <end position="272"/>
    </location>
</feature>
<evidence type="ECO:0000256" key="4">
    <source>
        <dbReference type="ARBA" id="ARBA00022794"/>
    </source>
</evidence>
<dbReference type="PROSITE" id="PS50222">
    <property type="entry name" value="EF_HAND_2"/>
    <property type="match status" value="2"/>
</dbReference>
<feature type="domain" description="EF-hand" evidence="11">
    <location>
        <begin position="600"/>
        <end position="635"/>
    </location>
</feature>
<feature type="region of interest" description="Disordered" evidence="10">
    <location>
        <begin position="394"/>
        <end position="495"/>
    </location>
</feature>
<dbReference type="InterPro" id="IPR018799">
    <property type="entry name" value="TRAF3IP1"/>
</dbReference>